<dbReference type="RefSeq" id="WP_012861053.1">
    <property type="nucleotide sequence ID" value="NC_013517.1"/>
</dbReference>
<gene>
    <name evidence="2" type="ordered locus">Sterm_1598</name>
</gene>
<dbReference type="eggNOG" id="COG3853">
    <property type="taxonomic scope" value="Bacteria"/>
</dbReference>
<proteinExistence type="inferred from homology"/>
<evidence type="ECO:0000313" key="2">
    <source>
        <dbReference type="EMBL" id="ACZ08457.1"/>
    </source>
</evidence>
<dbReference type="HOGENOM" id="CLU_032111_2_1_0"/>
<dbReference type="PANTHER" id="PTHR38432:SF2">
    <property type="entry name" value="TELLURITE RESISTANCE PROTEIN"/>
    <property type="match status" value="1"/>
</dbReference>
<dbReference type="AlphaFoldDB" id="D1AI73"/>
<dbReference type="PANTHER" id="PTHR38432">
    <property type="entry name" value="TELA-LIKE PROTEIN SAOUHSC_01408"/>
    <property type="match status" value="1"/>
</dbReference>
<comment type="similarity">
    <text evidence="1">Belongs to the TelA family.</text>
</comment>
<keyword evidence="3" id="KW-1185">Reference proteome</keyword>
<dbReference type="PIRSF" id="PIRSF026508">
    <property type="entry name" value="TelA"/>
    <property type="match status" value="1"/>
</dbReference>
<sequence>MINFEKKFELSLPDEDSPQEEKVLLVMPEEIKEYSNDFKLKLRDDPEVQALTSEIVVNDLNTILFFGDSASKGISNVSDSLLLQMKEVKAEESGELIVKLTRVMDKFDPKEFEKFNTYKEQGVVSKLFNKAKDTIDKLFTKYEDLGTEVDKIYVVLKKYEAETRQSNMNLEQMAKANVETYETLEKYIVAGELAKEEVDKYIAEYEVKAQNPDDQKAALIYQSLLQARDMLDQRIYDLRISENVAMQTIPMIQMIQLGNYNLIRKINSAFLITLPIFKQCLTQAIMLKRQELQARSMQVLDDKTNELLIRNANSVSKNAATLAKMAGTSSIKIETIEETWRTITNGISETKKIQETNKNDREKNTIKLEEFKKQVTGSKYSPKK</sequence>
<name>D1AI73_SEBTE</name>
<protein>
    <submittedName>
        <fullName evidence="2">Toxic anion resistance family protein</fullName>
    </submittedName>
</protein>
<reference evidence="3" key="1">
    <citation type="submission" date="2009-09" db="EMBL/GenBank/DDBJ databases">
        <title>The complete chromosome of Sebaldella termitidis ATCC 33386.</title>
        <authorList>
            <consortium name="US DOE Joint Genome Institute (JGI-PGF)"/>
            <person name="Lucas S."/>
            <person name="Copeland A."/>
            <person name="Lapidus A."/>
            <person name="Glavina del Rio T."/>
            <person name="Dalin E."/>
            <person name="Tice H."/>
            <person name="Bruce D."/>
            <person name="Goodwin L."/>
            <person name="Pitluck S."/>
            <person name="Kyrpides N."/>
            <person name="Mavromatis K."/>
            <person name="Ivanova N."/>
            <person name="Mikhailova N."/>
            <person name="Sims D."/>
            <person name="Meincke L."/>
            <person name="Brettin T."/>
            <person name="Detter J.C."/>
            <person name="Han C."/>
            <person name="Larimer F."/>
            <person name="Land M."/>
            <person name="Hauser L."/>
            <person name="Markowitz V."/>
            <person name="Cheng J.F."/>
            <person name="Hugenholtz P."/>
            <person name="Woyke T."/>
            <person name="Wu D."/>
            <person name="Eisen J.A."/>
        </authorList>
    </citation>
    <scope>NUCLEOTIDE SEQUENCE [LARGE SCALE GENOMIC DNA]</scope>
    <source>
        <strain evidence="3">ATCC 33386 / NCTC 11300</strain>
    </source>
</reference>
<dbReference type="Pfam" id="PF05816">
    <property type="entry name" value="TelA"/>
    <property type="match status" value="1"/>
</dbReference>
<organism evidence="2 3">
    <name type="scientific">Sebaldella termitidis (strain ATCC 33386 / NCTC 11300)</name>
    <dbReference type="NCBI Taxonomy" id="526218"/>
    <lineage>
        <taxon>Bacteria</taxon>
        <taxon>Fusobacteriati</taxon>
        <taxon>Fusobacteriota</taxon>
        <taxon>Fusobacteriia</taxon>
        <taxon>Fusobacteriales</taxon>
        <taxon>Leptotrichiaceae</taxon>
        <taxon>Sebaldella</taxon>
    </lineage>
</organism>
<dbReference type="Proteomes" id="UP000000845">
    <property type="component" value="Chromosome"/>
</dbReference>
<accession>D1AI73</accession>
<evidence type="ECO:0000313" key="3">
    <source>
        <dbReference type="Proteomes" id="UP000000845"/>
    </source>
</evidence>
<dbReference type="STRING" id="526218.Sterm_1598"/>
<dbReference type="EMBL" id="CP001739">
    <property type="protein sequence ID" value="ACZ08457.1"/>
    <property type="molecule type" value="Genomic_DNA"/>
</dbReference>
<evidence type="ECO:0000256" key="1">
    <source>
        <dbReference type="PIRNR" id="PIRNR026508"/>
    </source>
</evidence>
<reference evidence="2 3" key="2">
    <citation type="journal article" date="2010" name="Stand. Genomic Sci.">
        <title>Complete genome sequence of Sebaldella termitidis type strain (NCTC 11300).</title>
        <authorList>
            <person name="Harmon-Smith M."/>
            <person name="Celia L."/>
            <person name="Chertkov O."/>
            <person name="Lapidus A."/>
            <person name="Copeland A."/>
            <person name="Glavina Del Rio T."/>
            <person name="Nolan M."/>
            <person name="Lucas S."/>
            <person name="Tice H."/>
            <person name="Cheng J.F."/>
            <person name="Han C."/>
            <person name="Detter J.C."/>
            <person name="Bruce D."/>
            <person name="Goodwin L."/>
            <person name="Pitluck S."/>
            <person name="Pati A."/>
            <person name="Liolios K."/>
            <person name="Ivanova N."/>
            <person name="Mavromatis K."/>
            <person name="Mikhailova N."/>
            <person name="Chen A."/>
            <person name="Palaniappan K."/>
            <person name="Land M."/>
            <person name="Hauser L."/>
            <person name="Chang Y.J."/>
            <person name="Jeffries C.D."/>
            <person name="Brettin T."/>
            <person name="Goker M."/>
            <person name="Beck B."/>
            <person name="Bristow J."/>
            <person name="Eisen J.A."/>
            <person name="Markowitz V."/>
            <person name="Hugenholtz P."/>
            <person name="Kyrpides N.C."/>
            <person name="Klenk H.P."/>
            <person name="Chen F."/>
        </authorList>
    </citation>
    <scope>NUCLEOTIDE SEQUENCE [LARGE SCALE GENOMIC DNA]</scope>
    <source>
        <strain evidence="3">ATCC 33386 / NCTC 11300</strain>
    </source>
</reference>
<dbReference type="KEGG" id="str:Sterm_1598"/>
<dbReference type="InterPro" id="IPR008863">
    <property type="entry name" value="Toxic_anion-R_TelA"/>
</dbReference>